<gene>
    <name evidence="4" type="ORF">B9G79_08775</name>
</gene>
<dbReference type="AlphaFoldDB" id="A0A1Z3N854"/>
<dbReference type="Pfam" id="PF13387">
    <property type="entry name" value="Lnb_N"/>
    <property type="match status" value="1"/>
</dbReference>
<keyword evidence="1" id="KW-0732">Signal</keyword>
<sequence>MKYRSLTVLGLVFFAMISANAASLSADSEVNTTLIREFLSKTEMRLPPQVIKFVGPQTIDFKDMSSLPGNLCSKDVNYKDLVKSSILKFRKRIYLHKGLLPYLKGSKSPCAGDSIQNIAARALIFEISRLYDRSDKHWDNATDKAALSSCEFQHETDRQNGNLFPICQYYLKSSYRVSGSPAYKNLSDFKGNRIQSKNELPVRLGNIHELDSPDEHFAYNFTQFLTDPSYQCRKPSFHTYFQRLTGFVPFAAENCAPVTHLYTSTGAWKIDIDPAKVYEVHFLFASKGEEIMSRWGHSMLRLVVCAPTRKTVGPECLADVAYHVVLSYRANIDDVIVNYWDGLTGKYPSQIMTFSMNEVIDEYTRGQWRDLISLPLKISAAEKKILVESALEHYWSYAGDYKFLSNNCASETDQLMRAALPKNHSYQDTFAASPLGVYRNLKLHQLVDEGLLKDEKDAKRKGYFFPSQKESLDKAFNHMRPFFLGYRDLSEWAEYSKASDRAKVYETLETFEDIGNAYMLEKYAHLVQQGLQGKLIARLLQGDNREAAFVQVIAGINQASQNRLPWKLAQGGYGVPLAAEVVSDEEVALRLQEGIKWGGAYKELVMKKFPGIDRELVGIKQNLEQLTNRRRF</sequence>
<feature type="domain" description="DUF7844" evidence="3">
    <location>
        <begin position="113"/>
        <end position="252"/>
    </location>
</feature>
<protein>
    <submittedName>
        <fullName evidence="4">Uncharacterized protein</fullName>
    </submittedName>
</protein>
<name>A0A1Z3N854_BDEBC</name>
<dbReference type="Proteomes" id="UP000197003">
    <property type="component" value="Chromosome"/>
</dbReference>
<feature type="domain" description="Lnb N-terminal periplasmic" evidence="2">
    <location>
        <begin position="267"/>
        <end position="441"/>
    </location>
</feature>
<evidence type="ECO:0000313" key="4">
    <source>
        <dbReference type="EMBL" id="ASD63662.1"/>
    </source>
</evidence>
<evidence type="ECO:0000259" key="2">
    <source>
        <dbReference type="Pfam" id="PF13387"/>
    </source>
</evidence>
<dbReference type="OrthoDB" id="5978971at2"/>
<dbReference type="InterPro" id="IPR057166">
    <property type="entry name" value="DUF7844"/>
</dbReference>
<dbReference type="RefSeq" id="WP_088565186.1">
    <property type="nucleotide sequence ID" value="NZ_CP020946.1"/>
</dbReference>
<evidence type="ECO:0000259" key="3">
    <source>
        <dbReference type="Pfam" id="PF25226"/>
    </source>
</evidence>
<accession>A0A1Z3N854</accession>
<feature type="chain" id="PRO_5012306209" evidence="1">
    <location>
        <begin position="22"/>
        <end position="632"/>
    </location>
</feature>
<evidence type="ECO:0000256" key="1">
    <source>
        <dbReference type="SAM" id="SignalP"/>
    </source>
</evidence>
<dbReference type="Pfam" id="PF25226">
    <property type="entry name" value="DUF7844"/>
    <property type="match status" value="1"/>
</dbReference>
<evidence type="ECO:0000313" key="5">
    <source>
        <dbReference type="Proteomes" id="UP000197003"/>
    </source>
</evidence>
<dbReference type="InterPro" id="IPR025178">
    <property type="entry name" value="Lnb_N"/>
</dbReference>
<organism evidence="4 5">
    <name type="scientific">Bdellovibrio bacteriovorus</name>
    <dbReference type="NCBI Taxonomy" id="959"/>
    <lineage>
        <taxon>Bacteria</taxon>
        <taxon>Pseudomonadati</taxon>
        <taxon>Bdellovibrionota</taxon>
        <taxon>Bdellovibrionia</taxon>
        <taxon>Bdellovibrionales</taxon>
        <taxon>Pseudobdellovibrionaceae</taxon>
        <taxon>Bdellovibrio</taxon>
    </lineage>
</organism>
<proteinExistence type="predicted"/>
<feature type="signal peptide" evidence="1">
    <location>
        <begin position="1"/>
        <end position="21"/>
    </location>
</feature>
<dbReference type="EMBL" id="CP020946">
    <property type="protein sequence ID" value="ASD63662.1"/>
    <property type="molecule type" value="Genomic_DNA"/>
</dbReference>
<reference evidence="4 5" key="1">
    <citation type="submission" date="2017-04" db="EMBL/GenBank/DDBJ databases">
        <title>Whole genome sequence of Bdellovibrio bacteriovorus strain SSB218315.</title>
        <authorList>
            <person name="Oyedara O."/>
            <person name="Rodriguez-Perez M.A."/>
        </authorList>
    </citation>
    <scope>NUCLEOTIDE SEQUENCE [LARGE SCALE GENOMIC DNA]</scope>
    <source>
        <strain evidence="4 5">SSB218315</strain>
    </source>
</reference>